<protein>
    <submittedName>
        <fullName evidence="2">Uncharacterized protein</fullName>
    </submittedName>
</protein>
<evidence type="ECO:0000256" key="1">
    <source>
        <dbReference type="SAM" id="Phobius"/>
    </source>
</evidence>
<keyword evidence="1" id="KW-0472">Membrane</keyword>
<keyword evidence="1" id="KW-1133">Transmembrane helix</keyword>
<evidence type="ECO:0000313" key="2">
    <source>
        <dbReference type="EMBL" id="NKX44857.1"/>
    </source>
</evidence>
<name>A0A7X6H125_9RHOB</name>
<proteinExistence type="predicted"/>
<dbReference type="EMBL" id="JAAZQQ010000002">
    <property type="protein sequence ID" value="NKX44857.1"/>
    <property type="molecule type" value="Genomic_DNA"/>
</dbReference>
<accession>A0A7X6H125</accession>
<feature type="transmembrane region" description="Helical" evidence="1">
    <location>
        <begin position="47"/>
        <end position="70"/>
    </location>
</feature>
<keyword evidence="1" id="KW-0812">Transmembrane</keyword>
<keyword evidence="3" id="KW-1185">Reference proteome</keyword>
<reference evidence="2 3" key="1">
    <citation type="submission" date="2020-04" db="EMBL/GenBank/DDBJ databases">
        <authorList>
            <person name="Yoon J."/>
        </authorList>
    </citation>
    <scope>NUCLEOTIDE SEQUENCE [LARGE SCALE GENOMIC DNA]</scope>
    <source>
        <strain evidence="2 3">KMU-115</strain>
    </source>
</reference>
<gene>
    <name evidence="2" type="ORF">HCU73_09665</name>
</gene>
<comment type="caution">
    <text evidence="2">The sequence shown here is derived from an EMBL/GenBank/DDBJ whole genome shotgun (WGS) entry which is preliminary data.</text>
</comment>
<dbReference type="Proteomes" id="UP000526408">
    <property type="component" value="Unassembled WGS sequence"/>
</dbReference>
<organism evidence="2 3">
    <name type="scientific">Roseicyclus persicicus</name>
    <dbReference type="NCBI Taxonomy" id="2650661"/>
    <lineage>
        <taxon>Bacteria</taxon>
        <taxon>Pseudomonadati</taxon>
        <taxon>Pseudomonadota</taxon>
        <taxon>Alphaproteobacteria</taxon>
        <taxon>Rhodobacterales</taxon>
        <taxon>Roseobacteraceae</taxon>
        <taxon>Roseicyclus</taxon>
    </lineage>
</organism>
<feature type="transmembrane region" description="Helical" evidence="1">
    <location>
        <begin position="6"/>
        <end position="27"/>
    </location>
</feature>
<dbReference type="RefSeq" id="WP_168623196.1">
    <property type="nucleotide sequence ID" value="NZ_JAAZQQ010000002.1"/>
</dbReference>
<sequence length="71" mass="7400">MAALVYVGTGLALMGLLALGYCIWAAVSAKRAGLPDPELRARLQRIVTINMGALLLSVIGLMCVVLGVFLA</sequence>
<evidence type="ECO:0000313" key="3">
    <source>
        <dbReference type="Proteomes" id="UP000526408"/>
    </source>
</evidence>
<dbReference type="AlphaFoldDB" id="A0A7X6H125"/>